<keyword evidence="3" id="KW-1185">Reference proteome</keyword>
<proteinExistence type="predicted"/>
<name>A0A9N7ZBN8_PLEPL</name>
<dbReference type="Proteomes" id="UP001153269">
    <property type="component" value="Unassembled WGS sequence"/>
</dbReference>
<protein>
    <submittedName>
        <fullName evidence="2">Uncharacterized protein</fullName>
    </submittedName>
</protein>
<feature type="region of interest" description="Disordered" evidence="1">
    <location>
        <begin position="22"/>
        <end position="41"/>
    </location>
</feature>
<dbReference type="AlphaFoldDB" id="A0A9N7ZBN8"/>
<gene>
    <name evidence="2" type="ORF">PLEPLA_LOCUS43645</name>
</gene>
<feature type="region of interest" description="Disordered" evidence="1">
    <location>
        <begin position="149"/>
        <end position="175"/>
    </location>
</feature>
<dbReference type="EMBL" id="CADEAL010004274">
    <property type="protein sequence ID" value="CAB1455864.1"/>
    <property type="molecule type" value="Genomic_DNA"/>
</dbReference>
<accession>A0A9N7ZBN8</accession>
<evidence type="ECO:0000313" key="3">
    <source>
        <dbReference type="Proteomes" id="UP001153269"/>
    </source>
</evidence>
<evidence type="ECO:0000256" key="1">
    <source>
        <dbReference type="SAM" id="MobiDB-lite"/>
    </source>
</evidence>
<evidence type="ECO:0000313" key="2">
    <source>
        <dbReference type="EMBL" id="CAB1455864.1"/>
    </source>
</evidence>
<organism evidence="2 3">
    <name type="scientific">Pleuronectes platessa</name>
    <name type="common">European plaice</name>
    <dbReference type="NCBI Taxonomy" id="8262"/>
    <lineage>
        <taxon>Eukaryota</taxon>
        <taxon>Metazoa</taxon>
        <taxon>Chordata</taxon>
        <taxon>Craniata</taxon>
        <taxon>Vertebrata</taxon>
        <taxon>Euteleostomi</taxon>
        <taxon>Actinopterygii</taxon>
        <taxon>Neopterygii</taxon>
        <taxon>Teleostei</taxon>
        <taxon>Neoteleostei</taxon>
        <taxon>Acanthomorphata</taxon>
        <taxon>Carangaria</taxon>
        <taxon>Pleuronectiformes</taxon>
        <taxon>Pleuronectoidei</taxon>
        <taxon>Pleuronectidae</taxon>
        <taxon>Pleuronectes</taxon>
    </lineage>
</organism>
<reference evidence="2" key="1">
    <citation type="submission" date="2020-03" db="EMBL/GenBank/DDBJ databases">
        <authorList>
            <person name="Weist P."/>
        </authorList>
    </citation>
    <scope>NUCLEOTIDE SEQUENCE</scope>
</reference>
<feature type="compositionally biased region" description="Basic and acidic residues" evidence="1">
    <location>
        <begin position="22"/>
        <end position="35"/>
    </location>
</feature>
<sequence>MSVCWGKIHLQCQVQAERLGAEGSKRHSEVHRENPRASGGQLAGISSSPYLCGGGLSLAFSPDVQVVLPVTAELRGRRRREDGLGTGHCGPVWSGSLISEHSSRTSLTDQNRKHAAHQSYDSLIHCSPESKCVLKALRPLNHPIIKVPQSKLQHDEARGRAQGLKPSGPGDSRRRPLEELQWRASPSSHWLHIRAQDHPMASTFHLFLGLICIPCLTQAVIHNDSTRIVRSACLPAPPLPEITVIFAVSQEHVIKQQNHREATVFHVPACTPTTSNLSHAAAQRKRRLRM</sequence>
<comment type="caution">
    <text evidence="2">The sequence shown here is derived from an EMBL/GenBank/DDBJ whole genome shotgun (WGS) entry which is preliminary data.</text>
</comment>